<comment type="caution">
    <text evidence="2">The sequence shown here is derived from an EMBL/GenBank/DDBJ whole genome shotgun (WGS) entry which is preliminary data.</text>
</comment>
<feature type="compositionally biased region" description="Basic residues" evidence="1">
    <location>
        <begin position="93"/>
        <end position="103"/>
    </location>
</feature>
<evidence type="ECO:0000313" key="2">
    <source>
        <dbReference type="EMBL" id="CAK9007432.1"/>
    </source>
</evidence>
<dbReference type="Proteomes" id="UP001642464">
    <property type="component" value="Unassembled WGS sequence"/>
</dbReference>
<sequence length="1022" mass="112929">MRKAIEEGDLKADPEALQVFSSMVGVPTLYESDMDVITQADAVGQDYAEIFSWDDPNVRRQTGRSLCQKLDEILAGFHKQVDAEGVCADAPAKKKQRKGRRKVSSGSAQAPVDTGPEEAEIKIGTQKQQAIKNILLRSTPESYRMMCRHLSNFVRGGEKRSAVTPEVLAWKHLWPMSSPPEGQSPSEAEEIARRTAAGVTRSVPLQFGLELSPADHDALVAKAISIFEGDAEKNPGSIPKMSLDNLWNYRFVIQRWNKTVKECALADLDDTTYQMVSDAMLFGDALDGQFCSALKSFPLEFGLTMLPDVKSLSMSDAVETEETAIEKAEKQEWQARLASLQAKLESDQRLLRQVNQGYTVLNDCLDWISTQKKLKIAKRARDVVQEHQDYYLPILEIDDYTNLPGALQSLISSLPKVPQSTSLALHEGMKAEPKNLIAFVLDFNVPGTRNTIVLAVMANRPKEDSETDPLEDEIEFCRTMRAAGFLVQIPWQMSSHCSQWDFHARGRLMCWCENVKEVDNHCLQASELTRTGKVPEATLNTEIVAIQSVEETEKFDQMRVNAATRSAQKGGEVWSVLFKSLFTNSKLLSPHARPLLSPGDQCILIDMHLHSGDHALGACVMMDNMVQGVTCRNVMVKMKDKKSHAAVQWTSKRLGSFLCGKWLRHECKLMGKDGSIIPPLETEVTVLDETDKSYLRTAGAWEAYEGARSWESKLKACSISGAQVKIMPSILAEFATAPPSVKDLLAQTEKKHNDQYAAILQGRLLEQSSSNAPISDPRPAPTNEDTGATQAIELPGPENETVLRGQIKVAADVKSFDMRSLNVIVDEQGHAWLLLGAKEQGQIIKKGSKLAGLGAGKVVKLDDSNSAAAVHVTFPQQDKTLVEAVLSGDGNEDNDAKVKKGSFYVVAKEALKAQPAEKLFVTGHDITIRPVGTEGQSHGFDIKRSENWGFVMKGKEVTSYVPGNAARLIVQHKVQLHSSVGWVWRYVFDKVHVKLTAKKPFLVTVEDVKMTPGKPVKITQST</sequence>
<accession>A0ABP0IZB6</accession>
<gene>
    <name evidence="2" type="ORF">SCF082_LOCUS9456</name>
</gene>
<organism evidence="2 3">
    <name type="scientific">Durusdinium trenchii</name>
    <dbReference type="NCBI Taxonomy" id="1381693"/>
    <lineage>
        <taxon>Eukaryota</taxon>
        <taxon>Sar</taxon>
        <taxon>Alveolata</taxon>
        <taxon>Dinophyceae</taxon>
        <taxon>Suessiales</taxon>
        <taxon>Symbiodiniaceae</taxon>
        <taxon>Durusdinium</taxon>
    </lineage>
</organism>
<name>A0ABP0IZB6_9DINO</name>
<evidence type="ECO:0000256" key="1">
    <source>
        <dbReference type="SAM" id="MobiDB-lite"/>
    </source>
</evidence>
<feature type="region of interest" description="Disordered" evidence="1">
    <location>
        <begin position="90"/>
        <end position="119"/>
    </location>
</feature>
<dbReference type="EMBL" id="CAXAMM010005491">
    <property type="protein sequence ID" value="CAK9007432.1"/>
    <property type="molecule type" value="Genomic_DNA"/>
</dbReference>
<evidence type="ECO:0000313" key="3">
    <source>
        <dbReference type="Proteomes" id="UP001642464"/>
    </source>
</evidence>
<keyword evidence="3" id="KW-1185">Reference proteome</keyword>
<feature type="region of interest" description="Disordered" evidence="1">
    <location>
        <begin position="768"/>
        <end position="791"/>
    </location>
</feature>
<reference evidence="2 3" key="1">
    <citation type="submission" date="2024-02" db="EMBL/GenBank/DDBJ databases">
        <authorList>
            <person name="Chen Y."/>
            <person name="Shah S."/>
            <person name="Dougan E. K."/>
            <person name="Thang M."/>
            <person name="Chan C."/>
        </authorList>
    </citation>
    <scope>NUCLEOTIDE SEQUENCE [LARGE SCALE GENOMIC DNA]</scope>
</reference>
<proteinExistence type="predicted"/>
<protein>
    <submittedName>
        <fullName evidence="2">Uncharacterized protein</fullName>
    </submittedName>
</protein>